<dbReference type="CDD" id="cd04301">
    <property type="entry name" value="NAT_SF"/>
    <property type="match status" value="1"/>
</dbReference>
<feature type="domain" description="N-acetyltransferase" evidence="3">
    <location>
        <begin position="3"/>
        <end position="158"/>
    </location>
</feature>
<evidence type="ECO:0000259" key="3">
    <source>
        <dbReference type="PROSITE" id="PS51186"/>
    </source>
</evidence>
<evidence type="ECO:0000313" key="4">
    <source>
        <dbReference type="EMBL" id="PJC93049.1"/>
    </source>
</evidence>
<dbReference type="InterPro" id="IPR000182">
    <property type="entry name" value="GNAT_dom"/>
</dbReference>
<reference evidence="4 5" key="1">
    <citation type="submission" date="2017-11" db="EMBL/GenBank/DDBJ databases">
        <title>Draft genome sequence of environmental isolate Aeromonas lusitania sp. nov. MDC 2473.</title>
        <authorList>
            <person name="Colston S.M."/>
            <person name="Navarro A."/>
            <person name="Martinez-Murcia A.J."/>
            <person name="Graf J."/>
        </authorList>
    </citation>
    <scope>NUCLEOTIDE SEQUENCE [LARGE SCALE GENOMIC DNA]</scope>
    <source>
        <strain evidence="4 5">MDC 2473</strain>
    </source>
</reference>
<keyword evidence="2" id="KW-0012">Acyltransferase</keyword>
<keyword evidence="1 4" id="KW-0808">Transferase</keyword>
<dbReference type="SUPFAM" id="SSF55729">
    <property type="entry name" value="Acyl-CoA N-acyltransferases (Nat)"/>
    <property type="match status" value="1"/>
</dbReference>
<dbReference type="AlphaFoldDB" id="A0A2M8H912"/>
<accession>A0A2M8H912</accession>
<dbReference type="Pfam" id="PF00583">
    <property type="entry name" value="Acetyltransf_1"/>
    <property type="match status" value="1"/>
</dbReference>
<comment type="caution">
    <text evidence="4">The sequence shown here is derived from an EMBL/GenBank/DDBJ whole genome shotgun (WGS) entry which is preliminary data.</text>
</comment>
<dbReference type="PANTHER" id="PTHR43420">
    <property type="entry name" value="ACETYLTRANSFERASE"/>
    <property type="match status" value="1"/>
</dbReference>
<dbReference type="PROSITE" id="PS51186">
    <property type="entry name" value="GNAT"/>
    <property type="match status" value="1"/>
</dbReference>
<dbReference type="RefSeq" id="WP_100860069.1">
    <property type="nucleotide sequence ID" value="NZ_PGCP01000016.1"/>
</dbReference>
<keyword evidence="5" id="KW-1185">Reference proteome</keyword>
<evidence type="ECO:0000256" key="2">
    <source>
        <dbReference type="ARBA" id="ARBA00023315"/>
    </source>
</evidence>
<organism evidence="4 5">
    <name type="scientific">Aeromonas lusitana</name>
    <dbReference type="NCBI Taxonomy" id="931529"/>
    <lineage>
        <taxon>Bacteria</taxon>
        <taxon>Pseudomonadati</taxon>
        <taxon>Pseudomonadota</taxon>
        <taxon>Gammaproteobacteria</taxon>
        <taxon>Aeromonadales</taxon>
        <taxon>Aeromonadaceae</taxon>
        <taxon>Aeromonas</taxon>
    </lineage>
</organism>
<evidence type="ECO:0000256" key="1">
    <source>
        <dbReference type="ARBA" id="ARBA00022679"/>
    </source>
</evidence>
<dbReference type="Proteomes" id="UP000232060">
    <property type="component" value="Unassembled WGS sequence"/>
</dbReference>
<dbReference type="GO" id="GO:0016747">
    <property type="term" value="F:acyltransferase activity, transferring groups other than amino-acyl groups"/>
    <property type="evidence" value="ECO:0007669"/>
    <property type="project" value="InterPro"/>
</dbReference>
<sequence length="165" mass="19789">MQVEFKDINLERDFELCLEARRDAYFCSFDTHDGFAEFISGYRERIQERQEQTEWFYRHIWADGKIVGQLEFRSFSDDPETGYVQLIYLFPEYRGTGLAEELQAHIRQQLHSAGCKWVMLSVSRTNLRALNHYRRFGWVFLRPNPKHEETDFYRLELDTLCDGGQ</sequence>
<dbReference type="Gene3D" id="3.40.630.30">
    <property type="match status" value="1"/>
</dbReference>
<dbReference type="EMBL" id="PGCP01000016">
    <property type="protein sequence ID" value="PJC93049.1"/>
    <property type="molecule type" value="Genomic_DNA"/>
</dbReference>
<evidence type="ECO:0000313" key="5">
    <source>
        <dbReference type="Proteomes" id="UP000232060"/>
    </source>
</evidence>
<protein>
    <submittedName>
        <fullName evidence="4">N-acetyltransferase</fullName>
    </submittedName>
</protein>
<name>A0A2M8H912_9GAMM</name>
<dbReference type="InterPro" id="IPR050680">
    <property type="entry name" value="YpeA/RimI_acetyltransf"/>
</dbReference>
<dbReference type="InterPro" id="IPR016181">
    <property type="entry name" value="Acyl_CoA_acyltransferase"/>
</dbReference>
<proteinExistence type="predicted"/>
<gene>
    <name evidence="4" type="ORF">CUC44_11390</name>
</gene>
<dbReference type="OrthoDB" id="1821130at2"/>